<gene>
    <name evidence="1" type="ORF">DIABBA_LOCUS825</name>
</gene>
<proteinExistence type="predicted"/>
<reference evidence="1" key="1">
    <citation type="submission" date="2022-01" db="EMBL/GenBank/DDBJ databases">
        <authorList>
            <person name="King R."/>
        </authorList>
    </citation>
    <scope>NUCLEOTIDE SEQUENCE</scope>
</reference>
<evidence type="ECO:0000313" key="2">
    <source>
        <dbReference type="Proteomes" id="UP001153709"/>
    </source>
</evidence>
<evidence type="ECO:0000313" key="1">
    <source>
        <dbReference type="EMBL" id="CAG9826738.1"/>
    </source>
</evidence>
<dbReference type="AlphaFoldDB" id="A0A9N9SL14"/>
<keyword evidence="2" id="KW-1185">Reference proteome</keyword>
<dbReference type="PANTHER" id="PTHR41158:SF2">
    <property type="entry name" value="AGAP010294-PA"/>
    <property type="match status" value="1"/>
</dbReference>
<sequence length="348" mass="37815">MRRISFFEQNKYITLQDIMYREAVGWAFTALLVSSSLVGTFSYPNVQINSRPVSSDAAESPLEARNFYPVKGPRDLPQFQRAERKFAEKPNAIKKVALDRLDDVESNSIGDSSDNGLASGGGFSWSNLLGMLMQMIFNPGGNQGPNKSDDLDTAPVPTSPWANLLSVGLKILTAILGGGNTGGDGIDKVDNGNSPMQLLSLCKYIVKNGTSSSLNIAQGVLAAVVEAVVGDRDPEQVNKIARQAGEFINIVVNLLDALKTSFSHRSLQARSLGKKDSVSDAAVASLSMMKGYMRSLSTGDTKCMERYVCQANITLLATLWKNHWDLHSTSSTKREEEEDTVITAKRNI</sequence>
<dbReference type="Proteomes" id="UP001153709">
    <property type="component" value="Chromosome 1"/>
</dbReference>
<dbReference type="EMBL" id="OU898276">
    <property type="protein sequence ID" value="CAG9826738.1"/>
    <property type="molecule type" value="Genomic_DNA"/>
</dbReference>
<organism evidence="1 2">
    <name type="scientific">Diabrotica balteata</name>
    <name type="common">Banded cucumber beetle</name>
    <dbReference type="NCBI Taxonomy" id="107213"/>
    <lineage>
        <taxon>Eukaryota</taxon>
        <taxon>Metazoa</taxon>
        <taxon>Ecdysozoa</taxon>
        <taxon>Arthropoda</taxon>
        <taxon>Hexapoda</taxon>
        <taxon>Insecta</taxon>
        <taxon>Pterygota</taxon>
        <taxon>Neoptera</taxon>
        <taxon>Endopterygota</taxon>
        <taxon>Coleoptera</taxon>
        <taxon>Polyphaga</taxon>
        <taxon>Cucujiformia</taxon>
        <taxon>Chrysomeloidea</taxon>
        <taxon>Chrysomelidae</taxon>
        <taxon>Galerucinae</taxon>
        <taxon>Diabroticina</taxon>
        <taxon>Diabroticites</taxon>
        <taxon>Diabrotica</taxon>
    </lineage>
</organism>
<accession>A0A9N9SL14</accession>
<dbReference type="OrthoDB" id="7587145at2759"/>
<name>A0A9N9SL14_DIABA</name>
<protein>
    <submittedName>
        <fullName evidence="1">Uncharacterized protein</fullName>
    </submittedName>
</protein>
<dbReference type="PANTHER" id="PTHR41158">
    <property type="entry name" value="AGAP010294-PA"/>
    <property type="match status" value="1"/>
</dbReference>